<proteinExistence type="predicted"/>
<dbReference type="NCBIfam" id="TIGR00229">
    <property type="entry name" value="sensory_box"/>
    <property type="match status" value="1"/>
</dbReference>
<dbReference type="SUPFAM" id="SSF52091">
    <property type="entry name" value="SpoIIaa-like"/>
    <property type="match status" value="1"/>
</dbReference>
<dbReference type="Pfam" id="PF00989">
    <property type="entry name" value="PAS"/>
    <property type="match status" value="1"/>
</dbReference>
<dbReference type="InterPro" id="IPR000700">
    <property type="entry name" value="PAS-assoc_C"/>
</dbReference>
<reference evidence="5 6" key="1">
    <citation type="submission" date="2021-04" db="EMBL/GenBank/DDBJ databases">
        <title>Genome analysis of Polyangium sp.</title>
        <authorList>
            <person name="Li Y."/>
            <person name="Wang J."/>
        </authorList>
    </citation>
    <scope>NUCLEOTIDE SEQUENCE [LARGE SCALE GENOMIC DNA]</scope>
    <source>
        <strain evidence="5 6">SDU14</strain>
    </source>
</reference>
<accession>A0A9X3X3H3</accession>
<feature type="domain" description="PAS" evidence="2">
    <location>
        <begin position="49"/>
        <end position="97"/>
    </location>
</feature>
<comment type="caution">
    <text evidence="5">The sequence shown here is derived from an EMBL/GenBank/DDBJ whole genome shotgun (WGS) entry which is preliminary data.</text>
</comment>
<dbReference type="PANTHER" id="PTHR33745:SF3">
    <property type="entry name" value="RSBT CO-ANTAGONIST PROTEIN RSBRC"/>
    <property type="match status" value="1"/>
</dbReference>
<evidence type="ECO:0000313" key="6">
    <source>
        <dbReference type="Proteomes" id="UP001151081"/>
    </source>
</evidence>
<dbReference type="Proteomes" id="UP001151081">
    <property type="component" value="Unassembled WGS sequence"/>
</dbReference>
<feature type="domain" description="PAC" evidence="3">
    <location>
        <begin position="129"/>
        <end position="182"/>
    </location>
</feature>
<sequence>MDGHITETHRDDQDRQTLLARIDMLERENAALREKAQEAPHFEAELHACEERFRALLEGLHVGVVMQDPTGKNILFNPHALTLLGVTEDQLLGRTSFDPRWGAVYEDGSPCPGEVHPISVALRTGKPVRNFVHGVDRPALGDRVWLLVSAAPQLDDQGVVTGAIATFTDITARKDAEDLVRSQSRMLEEMSTPLVPIGDDIVAIPLVGTVDARRAELVLETLLTGIAQKGARVAILDITGVSVVDAHVATTLVRAAQAARLLGAQVVLTGIRGSVAQTLVELDVDLSGLVTRGTLQGGIAWAFSRRS</sequence>
<name>A0A9X3X3H3_9BACT</name>
<dbReference type="CDD" id="cd00130">
    <property type="entry name" value="PAS"/>
    <property type="match status" value="1"/>
</dbReference>
<dbReference type="AlphaFoldDB" id="A0A9X3X3H3"/>
<gene>
    <name evidence="5" type="ORF">KEG57_13880</name>
</gene>
<keyword evidence="6" id="KW-1185">Reference proteome</keyword>
<dbReference type="SUPFAM" id="SSF55785">
    <property type="entry name" value="PYP-like sensor domain (PAS domain)"/>
    <property type="match status" value="1"/>
</dbReference>
<protein>
    <submittedName>
        <fullName evidence="5">PAS domain S-box protein</fullName>
    </submittedName>
</protein>
<dbReference type="PROSITE" id="PS50113">
    <property type="entry name" value="PAC"/>
    <property type="match status" value="1"/>
</dbReference>
<dbReference type="Gene3D" id="3.30.750.24">
    <property type="entry name" value="STAS domain"/>
    <property type="match status" value="1"/>
</dbReference>
<dbReference type="InterPro" id="IPR002645">
    <property type="entry name" value="STAS_dom"/>
</dbReference>
<feature type="domain" description="STAS" evidence="4">
    <location>
        <begin position="191"/>
        <end position="302"/>
    </location>
</feature>
<dbReference type="RefSeq" id="WP_272420267.1">
    <property type="nucleotide sequence ID" value="NZ_JAGTJK010000006.1"/>
</dbReference>
<dbReference type="SMART" id="SM00091">
    <property type="entry name" value="PAS"/>
    <property type="match status" value="1"/>
</dbReference>
<dbReference type="InterPro" id="IPR035965">
    <property type="entry name" value="PAS-like_dom_sf"/>
</dbReference>
<evidence type="ECO:0000313" key="5">
    <source>
        <dbReference type="EMBL" id="MDC3981598.1"/>
    </source>
</evidence>
<dbReference type="PROSITE" id="PS50112">
    <property type="entry name" value="PAS"/>
    <property type="match status" value="1"/>
</dbReference>
<evidence type="ECO:0000259" key="2">
    <source>
        <dbReference type="PROSITE" id="PS50112"/>
    </source>
</evidence>
<dbReference type="PROSITE" id="PS50801">
    <property type="entry name" value="STAS"/>
    <property type="match status" value="1"/>
</dbReference>
<dbReference type="InterPro" id="IPR036513">
    <property type="entry name" value="STAS_dom_sf"/>
</dbReference>
<dbReference type="CDD" id="cd07041">
    <property type="entry name" value="STAS_RsbR_RsbS_like"/>
    <property type="match status" value="1"/>
</dbReference>
<keyword evidence="1" id="KW-0597">Phosphoprotein</keyword>
<evidence type="ECO:0000259" key="4">
    <source>
        <dbReference type="PROSITE" id="PS50801"/>
    </source>
</evidence>
<evidence type="ECO:0000259" key="3">
    <source>
        <dbReference type="PROSITE" id="PS50113"/>
    </source>
</evidence>
<dbReference type="Gene3D" id="3.30.450.20">
    <property type="entry name" value="PAS domain"/>
    <property type="match status" value="1"/>
</dbReference>
<dbReference type="GO" id="GO:0006355">
    <property type="term" value="P:regulation of DNA-templated transcription"/>
    <property type="evidence" value="ECO:0007669"/>
    <property type="project" value="InterPro"/>
</dbReference>
<organism evidence="5 6">
    <name type="scientific">Polyangium jinanense</name>
    <dbReference type="NCBI Taxonomy" id="2829994"/>
    <lineage>
        <taxon>Bacteria</taxon>
        <taxon>Pseudomonadati</taxon>
        <taxon>Myxococcota</taxon>
        <taxon>Polyangia</taxon>
        <taxon>Polyangiales</taxon>
        <taxon>Polyangiaceae</taxon>
        <taxon>Polyangium</taxon>
    </lineage>
</organism>
<dbReference type="PANTHER" id="PTHR33745">
    <property type="entry name" value="RSBT ANTAGONIST PROTEIN RSBS-RELATED"/>
    <property type="match status" value="1"/>
</dbReference>
<dbReference type="EMBL" id="JAGTJJ010000005">
    <property type="protein sequence ID" value="MDC3981598.1"/>
    <property type="molecule type" value="Genomic_DNA"/>
</dbReference>
<dbReference type="InterPro" id="IPR000014">
    <property type="entry name" value="PAS"/>
</dbReference>
<evidence type="ECO:0000256" key="1">
    <source>
        <dbReference type="ARBA" id="ARBA00022553"/>
    </source>
</evidence>
<dbReference type="Pfam" id="PF01740">
    <property type="entry name" value="STAS"/>
    <property type="match status" value="1"/>
</dbReference>
<dbReference type="InterPro" id="IPR013767">
    <property type="entry name" value="PAS_fold"/>
</dbReference>
<dbReference type="InterPro" id="IPR051932">
    <property type="entry name" value="Bact_StressResp_Reg"/>
</dbReference>